<dbReference type="InterPro" id="IPR013432">
    <property type="entry name" value="Doc_partner"/>
</dbReference>
<protein>
    <submittedName>
        <fullName evidence="2">SpoVT-AbrB family transcription factor, phd antitoxin</fullName>
    </submittedName>
</protein>
<dbReference type="Proteomes" id="UP000001364">
    <property type="component" value="Chromosome"/>
</dbReference>
<name>A0A0H3CF14_CAUVN</name>
<dbReference type="InterPro" id="IPR007159">
    <property type="entry name" value="SpoVT-AbrB_dom"/>
</dbReference>
<dbReference type="RefSeq" id="YP_002518847.1">
    <property type="nucleotide sequence ID" value="NC_011916.1"/>
</dbReference>
<sequence>MIALKLSQIGNSVGVVLPKEALVKLGVEKGDTLYLTDAPGGGMQIAPYDPDVARQIALGEEIMDEYRDTFRALAK</sequence>
<gene>
    <name evidence="2" type="primary">phd</name>
    <name evidence="2" type="ordered locus">CCNA_03474</name>
</gene>
<organism evidence="2 3">
    <name type="scientific">Caulobacter vibrioides (strain NA1000 / CB15N)</name>
    <name type="common">Caulobacter crescentus</name>
    <dbReference type="NCBI Taxonomy" id="565050"/>
    <lineage>
        <taxon>Bacteria</taxon>
        <taxon>Pseudomonadati</taxon>
        <taxon>Pseudomonadota</taxon>
        <taxon>Alphaproteobacteria</taxon>
        <taxon>Caulobacterales</taxon>
        <taxon>Caulobacteraceae</taxon>
        <taxon>Caulobacter</taxon>
    </lineage>
</organism>
<accession>A0A0H3CF14</accession>
<dbReference type="GO" id="GO:0003677">
    <property type="term" value="F:DNA binding"/>
    <property type="evidence" value="ECO:0007669"/>
    <property type="project" value="InterPro"/>
</dbReference>
<dbReference type="SUPFAM" id="SSF89447">
    <property type="entry name" value="AbrB/MazE/MraZ-like"/>
    <property type="match status" value="1"/>
</dbReference>
<evidence type="ECO:0000313" key="3">
    <source>
        <dbReference type="Proteomes" id="UP000001364"/>
    </source>
</evidence>
<dbReference type="NCBIfam" id="TIGR02609">
    <property type="entry name" value="doc_partner"/>
    <property type="match status" value="1"/>
</dbReference>
<dbReference type="PATRIC" id="fig|565050.3.peg.3388"/>
<dbReference type="AlphaFoldDB" id="A0A0H3CF14"/>
<reference evidence="2 3" key="1">
    <citation type="journal article" date="2010" name="J. Bacteriol.">
        <title>The genetic basis of laboratory adaptation in Caulobacter crescentus.</title>
        <authorList>
            <person name="Marks M.E."/>
            <person name="Castro-Rojas C.M."/>
            <person name="Teiling C."/>
            <person name="Du L."/>
            <person name="Kapatral V."/>
            <person name="Walunas T.L."/>
            <person name="Crosson S."/>
        </authorList>
    </citation>
    <scope>NUCLEOTIDE SEQUENCE [LARGE SCALE GENOMIC DNA]</scope>
    <source>
        <strain evidence="3">NA1000 / CB15N</strain>
    </source>
</reference>
<dbReference type="GeneID" id="7332471"/>
<feature type="domain" description="SpoVT-AbrB" evidence="1">
    <location>
        <begin position="7"/>
        <end position="53"/>
    </location>
</feature>
<dbReference type="Pfam" id="PF04014">
    <property type="entry name" value="MazE_antitoxin"/>
    <property type="match status" value="1"/>
</dbReference>
<dbReference type="RefSeq" id="WP_015923260.1">
    <property type="nucleotide sequence ID" value="NC_011916.1"/>
</dbReference>
<keyword evidence="3" id="KW-1185">Reference proteome</keyword>
<dbReference type="InterPro" id="IPR037914">
    <property type="entry name" value="SpoVT-AbrB_sf"/>
</dbReference>
<dbReference type="PhylomeDB" id="A0A0H3CF14"/>
<dbReference type="OrthoDB" id="5459182at2"/>
<proteinExistence type="predicted"/>
<dbReference type="KEGG" id="ccs:CCNA_03474"/>
<dbReference type="Gene3D" id="2.10.260.10">
    <property type="match status" value="1"/>
</dbReference>
<evidence type="ECO:0000313" key="2">
    <source>
        <dbReference type="EMBL" id="ACL96939.1"/>
    </source>
</evidence>
<dbReference type="EMBL" id="CP001340">
    <property type="protein sequence ID" value="ACL96939.1"/>
    <property type="molecule type" value="Genomic_DNA"/>
</dbReference>
<dbReference type="HOGENOM" id="CLU_179961_1_0_5"/>
<evidence type="ECO:0000259" key="1">
    <source>
        <dbReference type="SMART" id="SM00966"/>
    </source>
</evidence>
<dbReference type="SMART" id="SM00966">
    <property type="entry name" value="SpoVT_AbrB"/>
    <property type="match status" value="1"/>
</dbReference>